<protein>
    <submittedName>
        <fullName evidence="2">Uncharacterized protein</fullName>
    </submittedName>
</protein>
<sequence>MLWLAGLMGMMVLGSVAVIGMRGAGNAGDGRGPFALGHPNGPRASAAPALPPNWPPNWHADRAADGSSDGRPDRPPGGDAAVPDPEPIRAAGFDPARDRLVVVWDDSDRGAPPMLGLRLSDRPGMTDILLDGVPVATLPDDTVPSLDHIALLRESTASALAA</sequence>
<evidence type="ECO:0000313" key="3">
    <source>
        <dbReference type="Proteomes" id="UP000249165"/>
    </source>
</evidence>
<comment type="caution">
    <text evidence="2">The sequence shown here is derived from an EMBL/GenBank/DDBJ whole genome shotgun (WGS) entry which is preliminary data.</text>
</comment>
<accession>A0A327YN63</accession>
<feature type="compositionally biased region" description="Basic and acidic residues" evidence="1">
    <location>
        <begin position="59"/>
        <end position="76"/>
    </location>
</feature>
<dbReference type="Proteomes" id="UP000249165">
    <property type="component" value="Unassembled WGS sequence"/>
</dbReference>
<proteinExistence type="predicted"/>
<evidence type="ECO:0000256" key="1">
    <source>
        <dbReference type="SAM" id="MobiDB-lite"/>
    </source>
</evidence>
<evidence type="ECO:0000313" key="2">
    <source>
        <dbReference type="EMBL" id="RAK21961.1"/>
    </source>
</evidence>
<name>A0A327YN63_9RHOB</name>
<dbReference type="EMBL" id="QLMG01000003">
    <property type="protein sequence ID" value="RAK21961.1"/>
    <property type="molecule type" value="Genomic_DNA"/>
</dbReference>
<organism evidence="2 3">
    <name type="scientific">Salipiger aestuarii</name>
    <dbReference type="NCBI Taxonomy" id="568098"/>
    <lineage>
        <taxon>Bacteria</taxon>
        <taxon>Pseudomonadati</taxon>
        <taxon>Pseudomonadota</taxon>
        <taxon>Alphaproteobacteria</taxon>
        <taxon>Rhodobacterales</taxon>
        <taxon>Roseobacteraceae</taxon>
        <taxon>Salipiger</taxon>
    </lineage>
</organism>
<gene>
    <name evidence="2" type="ORF">ATI53_1003117</name>
</gene>
<keyword evidence="3" id="KW-1185">Reference proteome</keyword>
<dbReference type="OrthoDB" id="7863760at2"/>
<reference evidence="2 3" key="1">
    <citation type="submission" date="2018-06" db="EMBL/GenBank/DDBJ databases">
        <title>Genomic Encyclopedia of Archaeal and Bacterial Type Strains, Phase II (KMG-II): from individual species to whole genera.</title>
        <authorList>
            <person name="Goeker M."/>
        </authorList>
    </citation>
    <scope>NUCLEOTIDE SEQUENCE [LARGE SCALE GENOMIC DNA]</scope>
    <source>
        <strain evidence="2 3">DSM 22011</strain>
    </source>
</reference>
<feature type="region of interest" description="Disordered" evidence="1">
    <location>
        <begin position="32"/>
        <end position="93"/>
    </location>
</feature>
<dbReference type="AlphaFoldDB" id="A0A327YN63"/>